<reference evidence="7 8" key="1">
    <citation type="submission" date="2020-03" db="EMBL/GenBank/DDBJ databases">
        <title>Dissostichus mawsoni Genome sequencing and assembly.</title>
        <authorList>
            <person name="Park H."/>
        </authorList>
    </citation>
    <scope>NUCLEOTIDE SEQUENCE [LARGE SCALE GENOMIC DNA]</scope>
    <source>
        <strain evidence="7">DM0001</strain>
        <tissue evidence="7">Muscle</tissue>
    </source>
</reference>
<dbReference type="EMBL" id="JAAKFY010000012">
    <property type="protein sequence ID" value="KAF3848711.1"/>
    <property type="molecule type" value="Genomic_DNA"/>
</dbReference>
<keyword evidence="2 3" id="KW-1015">Disulfide bond</keyword>
<dbReference type="InterPro" id="IPR052108">
    <property type="entry name" value="MEGF/SIB"/>
</dbReference>
<feature type="domain" description="EGF-like" evidence="6">
    <location>
        <begin position="623"/>
        <end position="658"/>
    </location>
</feature>
<name>A0A7J5YIA9_DISMA</name>
<feature type="disulfide bond" evidence="3">
    <location>
        <begin position="142"/>
        <end position="151"/>
    </location>
</feature>
<dbReference type="InterPro" id="IPR013111">
    <property type="entry name" value="EGF_extracell"/>
</dbReference>
<keyword evidence="8" id="KW-1185">Reference proteome</keyword>
<dbReference type="OrthoDB" id="409374at2759"/>
<evidence type="ECO:0000259" key="6">
    <source>
        <dbReference type="PROSITE" id="PS50026"/>
    </source>
</evidence>
<feature type="compositionally biased region" description="Polar residues" evidence="4">
    <location>
        <begin position="83"/>
        <end position="103"/>
    </location>
</feature>
<evidence type="ECO:0000313" key="7">
    <source>
        <dbReference type="EMBL" id="KAF3848711.1"/>
    </source>
</evidence>
<dbReference type="PANTHER" id="PTHR24035:SF136">
    <property type="entry name" value="MULTIPLE EPIDERMAL GROWTH FACTOR-LIKE DOMAINS PROTEIN 10"/>
    <property type="match status" value="1"/>
</dbReference>
<feature type="domain" description="EGF-like" evidence="6">
    <location>
        <begin position="192"/>
        <end position="227"/>
    </location>
</feature>
<dbReference type="SMART" id="SM00180">
    <property type="entry name" value="EGF_Lam"/>
    <property type="match status" value="4"/>
</dbReference>
<sequence length="900" mass="97758">MLNRPMKEDILFFSERMRSPELLEFGLFFHLACDSVHWGPHCSNRCQCQNAALCNPITGACICLRGSEGGAARPRVRPAPTGTGANRNASARTEPPVTTSPGSASAHRDTPELCKSQESQCEERCPCQNGGVCHHVTGECSCPAGWMGTVCGQPCPEGRFGQNCSQECQCHNNGFLSLMDTLCQEECPVGTYGAGCAKTCQCQNNGKCSHTDGMCVCEPGYTGDTCDVRLCPEGHYGLRCDSKCPCYAHTHAGTSHTVHPATHAGTSHTVHPQHTQVHHTLSHPQHTQVHHTLFIHNTPGTSHTVTSTTHTGTSHTVHPQHTQVHHTLFIHNTCRYITHCPSTTHTGTSHTVHPQHTGTSHTVHPQHTQATIDFQQQTWCVFLSSQLPPDVRRVHVSARLVRTLLQRDVYSRVLWRVVPAGVPLPERSRLPRCERRLFLCSGIHGKHTSGRQSGSFIRHTGHVWDSVCGLITSRLIRVFLCSGLHGKHTSGRSHLLAALPNRKSRSRLFLLLQLQEQSAVLTCGRILLLHPRLARGGLLHQLSQWALGLGCNRSCLCVNGASCSALEGRCSCAAGWRGERCQLQCQDGTYGLDCTERCDCSHADGCHHSTGIHCDSVCAEGRWGPNCSLSCNCRNGASCSPDEGTCECAPGYRDTTCQRICSPGYFGHRCSQTCPQCVHSVGPCHHVSGHQWGPNCIHTCNCHNGAYCSAYDGECKCTLGSASAGTERTVITSLDSAPVAPDSWDATVNRCPAGSYGYGCRQVCDCLNNSTCDHMTGTCYCSPGWKGPRCDQAGVVVGSLNSLTSAAMQVDTYQIGAIAGIIVLVLLVLFLLLLFIIYRKKQKVKEPTMSAVTYTPALRVTSDYTDAHPPPCEGHPSSYFSNPSYHTLSQCIGPQHLNNI</sequence>
<dbReference type="PANTHER" id="PTHR24035">
    <property type="entry name" value="MULTIPLE EPIDERMAL GROWTH FACTOR-LIKE DOMAINS PROTEIN"/>
    <property type="match status" value="1"/>
</dbReference>
<accession>A0A7J5YIA9</accession>
<organism evidence="7 8">
    <name type="scientific">Dissostichus mawsoni</name>
    <name type="common">Antarctic cod</name>
    <dbReference type="NCBI Taxonomy" id="36200"/>
    <lineage>
        <taxon>Eukaryota</taxon>
        <taxon>Metazoa</taxon>
        <taxon>Chordata</taxon>
        <taxon>Craniata</taxon>
        <taxon>Vertebrata</taxon>
        <taxon>Euteleostomi</taxon>
        <taxon>Actinopterygii</taxon>
        <taxon>Neopterygii</taxon>
        <taxon>Teleostei</taxon>
        <taxon>Neoteleostei</taxon>
        <taxon>Acanthomorphata</taxon>
        <taxon>Eupercaria</taxon>
        <taxon>Perciformes</taxon>
        <taxon>Notothenioidei</taxon>
        <taxon>Nototheniidae</taxon>
        <taxon>Dissostichus</taxon>
    </lineage>
</organism>
<comment type="caution">
    <text evidence="3">Lacks conserved residue(s) required for the propagation of feature annotation.</text>
</comment>
<keyword evidence="1 3" id="KW-0245">EGF-like domain</keyword>
<dbReference type="PROSITE" id="PS50026">
    <property type="entry name" value="EGF_3"/>
    <property type="match status" value="4"/>
</dbReference>
<protein>
    <recommendedName>
        <fullName evidence="6">EGF-like domain-containing protein</fullName>
    </recommendedName>
</protein>
<evidence type="ECO:0000313" key="8">
    <source>
        <dbReference type="Proteomes" id="UP000518266"/>
    </source>
</evidence>
<comment type="caution">
    <text evidence="7">The sequence shown here is derived from an EMBL/GenBank/DDBJ whole genome shotgun (WGS) entry which is preliminary data.</text>
</comment>
<evidence type="ECO:0000256" key="1">
    <source>
        <dbReference type="ARBA" id="ARBA00022536"/>
    </source>
</evidence>
<feature type="region of interest" description="Disordered" evidence="4">
    <location>
        <begin position="70"/>
        <end position="109"/>
    </location>
</feature>
<evidence type="ECO:0000256" key="3">
    <source>
        <dbReference type="PROSITE-ProRule" id="PRU00076"/>
    </source>
</evidence>
<dbReference type="Gene3D" id="2.170.300.10">
    <property type="entry name" value="Tie2 ligand-binding domain superfamily"/>
    <property type="match status" value="6"/>
</dbReference>
<dbReference type="InterPro" id="IPR002049">
    <property type="entry name" value="LE_dom"/>
</dbReference>
<dbReference type="InterPro" id="IPR000742">
    <property type="entry name" value="EGF"/>
</dbReference>
<keyword evidence="5" id="KW-0812">Transmembrane</keyword>
<dbReference type="Proteomes" id="UP000518266">
    <property type="component" value="Unassembled WGS sequence"/>
</dbReference>
<evidence type="ECO:0000256" key="2">
    <source>
        <dbReference type="ARBA" id="ARBA00023157"/>
    </source>
</evidence>
<dbReference type="AlphaFoldDB" id="A0A7J5YIA9"/>
<feature type="domain" description="EGF-like" evidence="6">
    <location>
        <begin position="547"/>
        <end position="582"/>
    </location>
</feature>
<dbReference type="Pfam" id="PF07974">
    <property type="entry name" value="EGF_2"/>
    <property type="match status" value="1"/>
</dbReference>
<dbReference type="PRINTS" id="PR00011">
    <property type="entry name" value="EGFLAMININ"/>
</dbReference>
<dbReference type="PROSITE" id="PS01186">
    <property type="entry name" value="EGF_2"/>
    <property type="match status" value="2"/>
</dbReference>
<evidence type="ECO:0000256" key="5">
    <source>
        <dbReference type="SAM" id="Phobius"/>
    </source>
</evidence>
<feature type="disulfide bond" evidence="3">
    <location>
        <begin position="648"/>
        <end position="657"/>
    </location>
</feature>
<feature type="domain" description="EGF-like" evidence="6">
    <location>
        <begin position="117"/>
        <end position="152"/>
    </location>
</feature>
<feature type="disulfide bond" evidence="3">
    <location>
        <begin position="572"/>
        <end position="581"/>
    </location>
</feature>
<feature type="transmembrane region" description="Helical" evidence="5">
    <location>
        <begin position="815"/>
        <end position="838"/>
    </location>
</feature>
<feature type="disulfide bond" evidence="3">
    <location>
        <begin position="217"/>
        <end position="226"/>
    </location>
</feature>
<keyword evidence="5" id="KW-1133">Transmembrane helix</keyword>
<keyword evidence="5" id="KW-0472">Membrane</keyword>
<evidence type="ECO:0000256" key="4">
    <source>
        <dbReference type="SAM" id="MobiDB-lite"/>
    </source>
</evidence>
<dbReference type="SMART" id="SM00181">
    <property type="entry name" value="EGF"/>
    <property type="match status" value="7"/>
</dbReference>
<gene>
    <name evidence="7" type="ORF">F7725_015208</name>
</gene>
<proteinExistence type="predicted"/>
<dbReference type="PROSITE" id="PS00022">
    <property type="entry name" value="EGF_1"/>
    <property type="match status" value="4"/>
</dbReference>